<proteinExistence type="predicted"/>
<dbReference type="AlphaFoldDB" id="A0AAP7LT43"/>
<protein>
    <submittedName>
        <fullName evidence="1">Zinc ABC transporter substrate-binding protein</fullName>
    </submittedName>
</protein>
<organism evidence="1 2">
    <name type="scientific">Staphylococcus equorum</name>
    <dbReference type="NCBI Taxonomy" id="246432"/>
    <lineage>
        <taxon>Bacteria</taxon>
        <taxon>Bacillati</taxon>
        <taxon>Bacillota</taxon>
        <taxon>Bacilli</taxon>
        <taxon>Bacillales</taxon>
        <taxon>Staphylococcaceae</taxon>
        <taxon>Staphylococcus</taxon>
    </lineage>
</organism>
<accession>A0AAP7LT43</accession>
<sequence>MKSKKSLGKLYDDLFSTNFLINYGYFDITPKNNQDLTDLNSYGKSDAFYLKIFNMSKLAEYISNDPFYNKKFLIIKKYIALNQ</sequence>
<reference evidence="2" key="1">
    <citation type="submission" date="2015-11" db="EMBL/GenBank/DDBJ databases">
        <title>Genomic diversity of Staphylococcus saprophyticus strains from urinary tract infections, animal surfaces, and fermented foods.</title>
        <authorList>
            <person name="Wolfe B.E."/>
        </authorList>
    </citation>
    <scope>NUCLEOTIDE SEQUENCE [LARGE SCALE GENOMIC DNA]</scope>
    <source>
        <strain evidence="2">738_7</strain>
    </source>
</reference>
<dbReference type="RefSeq" id="WP_069819179.1">
    <property type="nucleotide sequence ID" value="NZ_JARGCI010000013.1"/>
</dbReference>
<gene>
    <name evidence="1" type="ORF">ASS94_11285</name>
</gene>
<comment type="caution">
    <text evidence="1">The sequence shown here is derived from an EMBL/GenBank/DDBJ whole genome shotgun (WGS) entry which is preliminary data.</text>
</comment>
<evidence type="ECO:0000313" key="2">
    <source>
        <dbReference type="Proteomes" id="UP000095464"/>
    </source>
</evidence>
<dbReference type="Proteomes" id="UP000095464">
    <property type="component" value="Unassembled WGS sequence"/>
</dbReference>
<name>A0AAP7LT43_9STAP</name>
<dbReference type="EMBL" id="LNPX01000047">
    <property type="protein sequence ID" value="OEK52890.1"/>
    <property type="molecule type" value="Genomic_DNA"/>
</dbReference>
<evidence type="ECO:0000313" key="1">
    <source>
        <dbReference type="EMBL" id="OEK52890.1"/>
    </source>
</evidence>